<dbReference type="SUPFAM" id="SSF55486">
    <property type="entry name" value="Metalloproteases ('zincins'), catalytic domain"/>
    <property type="match status" value="1"/>
</dbReference>
<sequence length="222" mass="24916">MRAKKIATALVIILLDLLICVPIWYANRKHAQDGINLNEPIYFVVDYSFFKDCDHTPEDTCLSDRLVIFTAGIDDWFNHFAEVSRPKAVIVFSVDDVPENAANTPIYLQIEDNGCIVEGSVRRACYMGGTPAKIIFDNPENIDVPTSAHEIGHALGLDHRPSDSIMSYRDRNIVQPIDIITLCEQNNTCPPHDTVWCKGSFYNSCRCPSTSFEASEEGRVCE</sequence>
<proteinExistence type="predicted"/>
<dbReference type="InterPro" id="IPR024079">
    <property type="entry name" value="MetalloPept_cat_dom_sf"/>
</dbReference>
<dbReference type="AlphaFoldDB" id="A0A1F6P939"/>
<evidence type="ECO:0008006" key="3">
    <source>
        <dbReference type="Google" id="ProtNLM"/>
    </source>
</evidence>
<gene>
    <name evidence="1" type="ORF">A2563_02940</name>
</gene>
<dbReference type="GO" id="GO:0008237">
    <property type="term" value="F:metallopeptidase activity"/>
    <property type="evidence" value="ECO:0007669"/>
    <property type="project" value="InterPro"/>
</dbReference>
<evidence type="ECO:0000313" key="1">
    <source>
        <dbReference type="EMBL" id="OGH92608.1"/>
    </source>
</evidence>
<reference evidence="1 2" key="1">
    <citation type="journal article" date="2016" name="Nat. Commun.">
        <title>Thousands of microbial genomes shed light on interconnected biogeochemical processes in an aquifer system.</title>
        <authorList>
            <person name="Anantharaman K."/>
            <person name="Brown C.T."/>
            <person name="Hug L.A."/>
            <person name="Sharon I."/>
            <person name="Castelle C.J."/>
            <person name="Probst A.J."/>
            <person name="Thomas B.C."/>
            <person name="Singh A."/>
            <person name="Wilkins M.J."/>
            <person name="Karaoz U."/>
            <person name="Brodie E.L."/>
            <person name="Williams K.H."/>
            <person name="Hubbard S.S."/>
            <person name="Banfield J.F."/>
        </authorList>
    </citation>
    <scope>NUCLEOTIDE SEQUENCE [LARGE SCALE GENOMIC DNA]</scope>
</reference>
<accession>A0A1F6P939</accession>
<organism evidence="1 2">
    <name type="scientific">Candidatus Magasanikbacteria bacterium RIFOXYD1_FULL_40_23</name>
    <dbReference type="NCBI Taxonomy" id="1798705"/>
    <lineage>
        <taxon>Bacteria</taxon>
        <taxon>Candidatus Magasanikiibacteriota</taxon>
    </lineage>
</organism>
<protein>
    <recommendedName>
        <fullName evidence="3">Peptidase M10 metallopeptidase domain-containing protein</fullName>
    </recommendedName>
</protein>
<evidence type="ECO:0000313" key="2">
    <source>
        <dbReference type="Proteomes" id="UP000176634"/>
    </source>
</evidence>
<dbReference type="EMBL" id="MFRA01000005">
    <property type="protein sequence ID" value="OGH92608.1"/>
    <property type="molecule type" value="Genomic_DNA"/>
</dbReference>
<dbReference type="Gene3D" id="3.40.390.10">
    <property type="entry name" value="Collagenase (Catalytic Domain)"/>
    <property type="match status" value="1"/>
</dbReference>
<dbReference type="Proteomes" id="UP000176634">
    <property type="component" value="Unassembled WGS sequence"/>
</dbReference>
<name>A0A1F6P939_9BACT</name>
<dbReference type="STRING" id="1798705.A2563_02940"/>
<comment type="caution">
    <text evidence="1">The sequence shown here is derived from an EMBL/GenBank/DDBJ whole genome shotgun (WGS) entry which is preliminary data.</text>
</comment>